<dbReference type="Proteomes" id="UP000757604">
    <property type="component" value="Unassembled WGS sequence"/>
</dbReference>
<accession>A0ABS7HAL4</accession>
<evidence type="ECO:0000256" key="4">
    <source>
        <dbReference type="ARBA" id="ARBA00010281"/>
    </source>
</evidence>
<dbReference type="EC" id="2.4.1.21" evidence="8"/>
<comment type="caution">
    <text evidence="11">The sequence shown here is derived from an EMBL/GenBank/DDBJ whole genome shotgun (WGS) entry which is preliminary data.</text>
</comment>
<dbReference type="InterPro" id="IPR001296">
    <property type="entry name" value="Glyco_trans_1"/>
</dbReference>
<keyword evidence="5 8" id="KW-0328">Glycosyltransferase</keyword>
<evidence type="ECO:0000313" key="11">
    <source>
        <dbReference type="EMBL" id="MBW9064302.1"/>
    </source>
</evidence>
<dbReference type="InterPro" id="IPR013534">
    <property type="entry name" value="Starch_synth_cat_dom"/>
</dbReference>
<evidence type="ECO:0000256" key="7">
    <source>
        <dbReference type="ARBA" id="ARBA00023056"/>
    </source>
</evidence>
<dbReference type="Pfam" id="PF00534">
    <property type="entry name" value="Glycos_transf_1"/>
    <property type="match status" value="1"/>
</dbReference>
<dbReference type="PANTHER" id="PTHR45825">
    <property type="entry name" value="GRANULE-BOUND STARCH SYNTHASE 1, CHLOROPLASTIC/AMYLOPLASTIC"/>
    <property type="match status" value="1"/>
</dbReference>
<evidence type="ECO:0000256" key="1">
    <source>
        <dbReference type="ARBA" id="ARBA00001478"/>
    </source>
</evidence>
<dbReference type="NCBIfam" id="NF001899">
    <property type="entry name" value="PRK00654.1-2"/>
    <property type="match status" value="1"/>
</dbReference>
<comment type="catalytic activity">
    <reaction evidence="1 8">
        <text>[(1-&gt;4)-alpha-D-glucosyl](n) + ADP-alpha-D-glucose = [(1-&gt;4)-alpha-D-glucosyl](n+1) + ADP + H(+)</text>
        <dbReference type="Rhea" id="RHEA:18189"/>
        <dbReference type="Rhea" id="RHEA-COMP:9584"/>
        <dbReference type="Rhea" id="RHEA-COMP:9587"/>
        <dbReference type="ChEBI" id="CHEBI:15378"/>
        <dbReference type="ChEBI" id="CHEBI:15444"/>
        <dbReference type="ChEBI" id="CHEBI:57498"/>
        <dbReference type="ChEBI" id="CHEBI:456216"/>
        <dbReference type="EC" id="2.4.1.21"/>
    </reaction>
</comment>
<dbReference type="RefSeq" id="WP_220372305.1">
    <property type="nucleotide sequence ID" value="NZ_JAEUAO010000003.1"/>
</dbReference>
<evidence type="ECO:0000256" key="2">
    <source>
        <dbReference type="ARBA" id="ARBA00002764"/>
    </source>
</evidence>
<sequence>MEILAVSAELFPLVKTGGLADVAASLPKALMAFNIRVRTLVPGYPEVLDALADRTVVRSYDDLFGAAATLLSGTACGLELLVLDAPDFFARRGNPYMDQECRNYDDNWKRFAAFSRVACDIALGAVVHWKPDIVHAHDWHSALSLVYLKYSNAAHVPRVMTIHNLAFQGQFPARHFAELSLPEEAFSVDCLEYYGDLGYLKAGLMTAHLITVVSPTYAREIMSPAGGMGLEGVLNARHDDVVGIVNGIDMDVWDPSRDPYLDHCYSFATFQYRAQNRAKLLKSFGLPFTRRPVFASVNRLTWQKGMDILADVVDEIARRGGLLIVHGQGDAVIEDQFRDAARRYPQHIGVKIGYEERVAHLLHGGADAMLVPSRFEPCGLTQLYALRYGCVPIVSRTGGLSETVIDANDAALHARAATGIQFTPIDSDGLRQALRRAFALFRNHRAFDQLRRQAMKADCSWQRSAQQYAELYDRLLRHQPARTTQRTREAAALRLPHSRRRSILANP</sequence>
<name>A0ABS7HAL4_9HYPH</name>
<evidence type="ECO:0000313" key="12">
    <source>
        <dbReference type="Proteomes" id="UP000757604"/>
    </source>
</evidence>
<dbReference type="PANTHER" id="PTHR45825:SF11">
    <property type="entry name" value="ALPHA AMYLASE DOMAIN-CONTAINING PROTEIN"/>
    <property type="match status" value="1"/>
</dbReference>
<comment type="pathway">
    <text evidence="3 8">Glycan biosynthesis; glycogen biosynthesis.</text>
</comment>
<proteinExistence type="inferred from homology"/>
<organism evidence="11 12">
    <name type="scientific">Rhizobium herbae</name>
    <dbReference type="NCBI Taxonomy" id="508661"/>
    <lineage>
        <taxon>Bacteria</taxon>
        <taxon>Pseudomonadati</taxon>
        <taxon>Pseudomonadota</taxon>
        <taxon>Alphaproteobacteria</taxon>
        <taxon>Hyphomicrobiales</taxon>
        <taxon>Rhizobiaceae</taxon>
        <taxon>Rhizobium/Agrobacterium group</taxon>
        <taxon>Rhizobium</taxon>
    </lineage>
</organism>
<evidence type="ECO:0000256" key="3">
    <source>
        <dbReference type="ARBA" id="ARBA00004964"/>
    </source>
</evidence>
<evidence type="ECO:0000256" key="8">
    <source>
        <dbReference type="HAMAP-Rule" id="MF_00484"/>
    </source>
</evidence>
<protein>
    <recommendedName>
        <fullName evidence="8">Glycogen synthase</fullName>
        <ecNumber evidence="8">2.4.1.21</ecNumber>
    </recommendedName>
    <alternativeName>
        <fullName evidence="8">Starch [bacterial glycogen] synthase</fullName>
    </alternativeName>
</protein>
<feature type="binding site" evidence="8">
    <location>
        <position position="15"/>
    </location>
    <ligand>
        <name>ADP-alpha-D-glucose</name>
        <dbReference type="ChEBI" id="CHEBI:57498"/>
    </ligand>
</feature>
<dbReference type="HAMAP" id="MF_00484">
    <property type="entry name" value="Glycogen_synth"/>
    <property type="match status" value="1"/>
</dbReference>
<keyword evidence="6 8" id="KW-0808">Transferase</keyword>
<dbReference type="EMBL" id="JAEUAO010000003">
    <property type="protein sequence ID" value="MBW9064302.1"/>
    <property type="molecule type" value="Genomic_DNA"/>
</dbReference>
<keyword evidence="12" id="KW-1185">Reference proteome</keyword>
<feature type="domain" description="Starch synthase catalytic" evidence="10">
    <location>
        <begin position="3"/>
        <end position="235"/>
    </location>
</feature>
<dbReference type="CDD" id="cd03791">
    <property type="entry name" value="GT5_Glycogen_synthase_DULL1-like"/>
    <property type="match status" value="1"/>
</dbReference>
<reference evidence="11 12" key="1">
    <citation type="journal article" date="2021" name="MBio">
        <title>Poor Competitiveness of Bradyrhizobium in Pigeon Pea Root Colonization in Indian Soils.</title>
        <authorList>
            <person name="Chalasani D."/>
            <person name="Basu A."/>
            <person name="Pullabhotla S.V.S.R.N."/>
            <person name="Jorrin B."/>
            <person name="Neal A.L."/>
            <person name="Poole P.S."/>
            <person name="Podile A.R."/>
            <person name="Tkacz A."/>
        </authorList>
    </citation>
    <scope>NUCLEOTIDE SEQUENCE [LARGE SCALE GENOMIC DNA]</scope>
    <source>
        <strain evidence="11 12">HU44</strain>
    </source>
</reference>
<evidence type="ECO:0000259" key="9">
    <source>
        <dbReference type="Pfam" id="PF00534"/>
    </source>
</evidence>
<keyword evidence="7 8" id="KW-0320">Glycogen biosynthesis</keyword>
<gene>
    <name evidence="8 11" type="primary">glgA</name>
    <name evidence="11" type="ORF">JNB71_13325</name>
</gene>
<dbReference type="SUPFAM" id="SSF53756">
    <property type="entry name" value="UDP-Glycosyltransferase/glycogen phosphorylase"/>
    <property type="match status" value="1"/>
</dbReference>
<evidence type="ECO:0000259" key="10">
    <source>
        <dbReference type="Pfam" id="PF08323"/>
    </source>
</evidence>
<dbReference type="NCBIfam" id="TIGR02095">
    <property type="entry name" value="glgA"/>
    <property type="match status" value="1"/>
</dbReference>
<evidence type="ECO:0000256" key="6">
    <source>
        <dbReference type="ARBA" id="ARBA00022679"/>
    </source>
</evidence>
<comment type="similarity">
    <text evidence="4 8">Belongs to the glycosyltransferase 1 family. Bacterial/plant glycogen synthase subfamily.</text>
</comment>
<comment type="function">
    <text evidence="2 8">Synthesizes alpha-1,4-glucan chains using ADP-glucose.</text>
</comment>
<dbReference type="InterPro" id="IPR011835">
    <property type="entry name" value="GS/SS"/>
</dbReference>
<feature type="domain" description="Glycosyl transferase family 1" evidence="9">
    <location>
        <begin position="289"/>
        <end position="424"/>
    </location>
</feature>
<evidence type="ECO:0000256" key="5">
    <source>
        <dbReference type="ARBA" id="ARBA00022676"/>
    </source>
</evidence>
<dbReference type="Pfam" id="PF08323">
    <property type="entry name" value="Glyco_transf_5"/>
    <property type="match status" value="1"/>
</dbReference>
<dbReference type="Gene3D" id="3.40.50.2000">
    <property type="entry name" value="Glycogen Phosphorylase B"/>
    <property type="match status" value="2"/>
</dbReference>
<dbReference type="GO" id="GO:0009011">
    <property type="term" value="F:alpha-1,4-glucan glucosyltransferase (ADP-glucose donor) activity"/>
    <property type="evidence" value="ECO:0007669"/>
    <property type="project" value="UniProtKB-EC"/>
</dbReference>